<evidence type="ECO:0000313" key="4">
    <source>
        <dbReference type="EMBL" id="MBE9373790.1"/>
    </source>
</evidence>
<dbReference type="PRINTS" id="PR00081">
    <property type="entry name" value="GDHRDH"/>
</dbReference>
<dbReference type="PANTHER" id="PTHR42760">
    <property type="entry name" value="SHORT-CHAIN DEHYDROGENASES/REDUCTASES FAMILY MEMBER"/>
    <property type="match status" value="1"/>
</dbReference>
<dbReference type="AlphaFoldDB" id="A0A929FYS7"/>
<reference evidence="4" key="1">
    <citation type="submission" date="2020-10" db="EMBL/GenBank/DDBJ databases">
        <title>Diversity and distribution of actinomycetes associated with coral in the coast of Hainan.</title>
        <authorList>
            <person name="Li F."/>
        </authorList>
    </citation>
    <scope>NUCLEOTIDE SEQUENCE</scope>
    <source>
        <strain evidence="4">HNM0983</strain>
    </source>
</reference>
<sequence>MSGPRTGQVAVVTGSSSGVGRAVAEHLAAEGAAVVINGRDADAAHRAAAELAAGGARVRAVPGSAADPAVAEELVAAAEQYFGPVDALVNCAGTAEPAGSSILDISTEQWHELLESHLTSAFVPCRAVVPGMVSRGRGAIVNTGSHASTGAFGGTGYPAGKGGVNALTRALAAELREFGIRVNAVCPGARTRLSTGSEYEQHIGDLQRRGMLDEPTAQEALHPAEPRYVAPLYGYLVSDLAAGVSGEIFAAAGGFLGRFPRPAPELLAWRDAAQHPPWTPDDVAHHMTARRDTPS</sequence>
<dbReference type="GO" id="GO:0016616">
    <property type="term" value="F:oxidoreductase activity, acting on the CH-OH group of donors, NAD or NADP as acceptor"/>
    <property type="evidence" value="ECO:0007669"/>
    <property type="project" value="TreeGrafter"/>
</dbReference>
<evidence type="ECO:0000313" key="5">
    <source>
        <dbReference type="Proteomes" id="UP000598360"/>
    </source>
</evidence>
<dbReference type="Gene3D" id="3.40.50.720">
    <property type="entry name" value="NAD(P)-binding Rossmann-like Domain"/>
    <property type="match status" value="1"/>
</dbReference>
<dbReference type="GO" id="GO:0030497">
    <property type="term" value="P:fatty acid elongation"/>
    <property type="evidence" value="ECO:0007669"/>
    <property type="project" value="TreeGrafter"/>
</dbReference>
<gene>
    <name evidence="4" type="ORF">IQ251_04930</name>
</gene>
<dbReference type="PANTHER" id="PTHR42760:SF40">
    <property type="entry name" value="3-OXOACYL-[ACYL-CARRIER-PROTEIN] REDUCTASE, CHLOROPLASTIC"/>
    <property type="match status" value="1"/>
</dbReference>
<accession>A0A929FYS7</accession>
<proteinExistence type="inferred from homology"/>
<organism evidence="4 5">
    <name type="scientific">Saccharopolyspora montiporae</name>
    <dbReference type="NCBI Taxonomy" id="2781240"/>
    <lineage>
        <taxon>Bacteria</taxon>
        <taxon>Bacillati</taxon>
        <taxon>Actinomycetota</taxon>
        <taxon>Actinomycetes</taxon>
        <taxon>Pseudonocardiales</taxon>
        <taxon>Pseudonocardiaceae</taxon>
        <taxon>Saccharopolyspora</taxon>
    </lineage>
</organism>
<dbReference type="SUPFAM" id="SSF51735">
    <property type="entry name" value="NAD(P)-binding Rossmann-fold domains"/>
    <property type="match status" value="1"/>
</dbReference>
<keyword evidence="5" id="KW-1185">Reference proteome</keyword>
<name>A0A929FYS7_9PSEU</name>
<dbReference type="CDD" id="cd05233">
    <property type="entry name" value="SDR_c"/>
    <property type="match status" value="1"/>
</dbReference>
<evidence type="ECO:0000256" key="3">
    <source>
        <dbReference type="RuleBase" id="RU000363"/>
    </source>
</evidence>
<comment type="similarity">
    <text evidence="1 3">Belongs to the short-chain dehydrogenases/reductases (SDR) family.</text>
</comment>
<keyword evidence="2" id="KW-0560">Oxidoreductase</keyword>
<evidence type="ECO:0000256" key="2">
    <source>
        <dbReference type="ARBA" id="ARBA00023002"/>
    </source>
</evidence>
<dbReference type="InterPro" id="IPR002347">
    <property type="entry name" value="SDR_fam"/>
</dbReference>
<dbReference type="InterPro" id="IPR036291">
    <property type="entry name" value="NAD(P)-bd_dom_sf"/>
</dbReference>
<dbReference type="EMBL" id="JADEYC010000007">
    <property type="protein sequence ID" value="MBE9373790.1"/>
    <property type="molecule type" value="Genomic_DNA"/>
</dbReference>
<comment type="caution">
    <text evidence="4">The sequence shown here is derived from an EMBL/GenBank/DDBJ whole genome shotgun (WGS) entry which is preliminary data.</text>
</comment>
<dbReference type="FunFam" id="3.40.50.720:FF:000084">
    <property type="entry name" value="Short-chain dehydrogenase reductase"/>
    <property type="match status" value="1"/>
</dbReference>
<dbReference type="Pfam" id="PF00106">
    <property type="entry name" value="adh_short"/>
    <property type="match status" value="1"/>
</dbReference>
<dbReference type="PRINTS" id="PR00080">
    <property type="entry name" value="SDRFAMILY"/>
</dbReference>
<evidence type="ECO:0000256" key="1">
    <source>
        <dbReference type="ARBA" id="ARBA00006484"/>
    </source>
</evidence>
<dbReference type="RefSeq" id="WP_193927223.1">
    <property type="nucleotide sequence ID" value="NZ_JADEYC010000007.1"/>
</dbReference>
<dbReference type="Proteomes" id="UP000598360">
    <property type="component" value="Unassembled WGS sequence"/>
</dbReference>
<protein>
    <submittedName>
        <fullName evidence="4">SDR family oxidoreductase</fullName>
    </submittedName>
</protein>